<keyword evidence="3 6" id="KW-0812">Transmembrane</keyword>
<name>A0A839ZC23_9HYPH</name>
<dbReference type="InterPro" id="IPR050638">
    <property type="entry name" value="AA-Vitamin_Transporters"/>
</dbReference>
<evidence type="ECO:0000256" key="5">
    <source>
        <dbReference type="ARBA" id="ARBA00023136"/>
    </source>
</evidence>
<comment type="similarity">
    <text evidence="2">Belongs to the EamA transporter family.</text>
</comment>
<feature type="transmembrane region" description="Helical" evidence="6">
    <location>
        <begin position="234"/>
        <end position="252"/>
    </location>
</feature>
<dbReference type="Pfam" id="PF00892">
    <property type="entry name" value="EamA"/>
    <property type="match status" value="1"/>
</dbReference>
<comment type="caution">
    <text evidence="8">The sequence shown here is derived from an EMBL/GenBank/DDBJ whole genome shotgun (WGS) entry which is preliminary data.</text>
</comment>
<reference evidence="8 9" key="1">
    <citation type="submission" date="2020-08" db="EMBL/GenBank/DDBJ databases">
        <title>Genomic Encyclopedia of Type Strains, Phase IV (KMG-IV): sequencing the most valuable type-strain genomes for metagenomic binning, comparative biology and taxonomic classification.</title>
        <authorList>
            <person name="Goeker M."/>
        </authorList>
    </citation>
    <scope>NUCLEOTIDE SEQUENCE [LARGE SCALE GENOMIC DNA]</scope>
    <source>
        <strain evidence="8 9">DSM 5895</strain>
    </source>
</reference>
<dbReference type="PANTHER" id="PTHR32322">
    <property type="entry name" value="INNER MEMBRANE TRANSPORTER"/>
    <property type="match status" value="1"/>
</dbReference>
<evidence type="ECO:0000313" key="9">
    <source>
        <dbReference type="Proteomes" id="UP000533469"/>
    </source>
</evidence>
<keyword evidence="9" id="KW-1185">Reference proteome</keyword>
<dbReference type="Proteomes" id="UP000533469">
    <property type="component" value="Unassembled WGS sequence"/>
</dbReference>
<evidence type="ECO:0000256" key="4">
    <source>
        <dbReference type="ARBA" id="ARBA00022989"/>
    </source>
</evidence>
<feature type="transmembrane region" description="Helical" evidence="6">
    <location>
        <begin position="203"/>
        <end position="222"/>
    </location>
</feature>
<keyword evidence="4 6" id="KW-1133">Transmembrane helix</keyword>
<evidence type="ECO:0000256" key="2">
    <source>
        <dbReference type="ARBA" id="ARBA00007362"/>
    </source>
</evidence>
<comment type="subcellular location">
    <subcellularLocation>
        <location evidence="1">Membrane</location>
        <topology evidence="1">Multi-pass membrane protein</topology>
    </subcellularLocation>
</comment>
<evidence type="ECO:0000256" key="1">
    <source>
        <dbReference type="ARBA" id="ARBA00004141"/>
    </source>
</evidence>
<gene>
    <name evidence="8" type="ORF">FHS55_002933</name>
</gene>
<dbReference type="InterPro" id="IPR037185">
    <property type="entry name" value="EmrE-like"/>
</dbReference>
<feature type="domain" description="EamA" evidence="7">
    <location>
        <begin position="173"/>
        <end position="308"/>
    </location>
</feature>
<dbReference type="InterPro" id="IPR000620">
    <property type="entry name" value="EamA_dom"/>
</dbReference>
<feature type="transmembrane region" description="Helical" evidence="6">
    <location>
        <begin position="170"/>
        <end position="191"/>
    </location>
</feature>
<dbReference type="AlphaFoldDB" id="A0A839ZC23"/>
<accession>A0A839ZC23</accession>
<feature type="transmembrane region" description="Helical" evidence="6">
    <location>
        <begin position="12"/>
        <end position="34"/>
    </location>
</feature>
<protein>
    <submittedName>
        <fullName evidence="8">Drug/metabolite transporter (DMT)-like permease</fullName>
    </submittedName>
</protein>
<keyword evidence="5 6" id="KW-0472">Membrane</keyword>
<proteinExistence type="inferred from homology"/>
<sequence>MTSSVADRGPAPAIPLSAYIHLVIIYVVWGGSYLAVKVSLSGPAAITVLQLQSARLWCASLLLGAVTLARYGWPPLPNRRDLALCTVSGLFMWMGGNGLATLAARHASSSFIVMTMGAIPLWACLLDLIIGRTIPSLRVVLGILLGLAGLFLVVSPALLETHRAIIEPGYAGFTILLVVAAGLSWSLGTIIQRPLMQRIRPDWAASFQMFVAAIVLSSLALYEGAPLPVDPSPRQWLAFGFLTLFASVIGLSSYLKVLTSFSPVVASTFAYVNPIVGVLLGWMILGEELSAVSLVGLAVVLASIAIVLRRRH</sequence>
<dbReference type="SUPFAM" id="SSF103481">
    <property type="entry name" value="Multidrug resistance efflux transporter EmrE"/>
    <property type="match status" value="2"/>
</dbReference>
<feature type="transmembrane region" description="Helical" evidence="6">
    <location>
        <begin position="110"/>
        <end position="130"/>
    </location>
</feature>
<evidence type="ECO:0000256" key="3">
    <source>
        <dbReference type="ARBA" id="ARBA00022692"/>
    </source>
</evidence>
<feature type="transmembrane region" description="Helical" evidence="6">
    <location>
        <begin position="54"/>
        <end position="73"/>
    </location>
</feature>
<dbReference type="PANTHER" id="PTHR32322:SF2">
    <property type="entry name" value="EAMA DOMAIN-CONTAINING PROTEIN"/>
    <property type="match status" value="1"/>
</dbReference>
<dbReference type="GO" id="GO:0016020">
    <property type="term" value="C:membrane"/>
    <property type="evidence" value="ECO:0007669"/>
    <property type="project" value="UniProtKB-SubCell"/>
</dbReference>
<evidence type="ECO:0000256" key="6">
    <source>
        <dbReference type="SAM" id="Phobius"/>
    </source>
</evidence>
<feature type="transmembrane region" description="Helical" evidence="6">
    <location>
        <begin position="82"/>
        <end position="104"/>
    </location>
</feature>
<dbReference type="RefSeq" id="WP_183190482.1">
    <property type="nucleotide sequence ID" value="NZ_JACICD010000005.1"/>
</dbReference>
<dbReference type="EMBL" id="JACICD010000005">
    <property type="protein sequence ID" value="MBB3772321.1"/>
    <property type="molecule type" value="Genomic_DNA"/>
</dbReference>
<evidence type="ECO:0000313" key="8">
    <source>
        <dbReference type="EMBL" id="MBB3772321.1"/>
    </source>
</evidence>
<feature type="transmembrane region" description="Helical" evidence="6">
    <location>
        <begin position="264"/>
        <end position="285"/>
    </location>
</feature>
<feature type="transmembrane region" description="Helical" evidence="6">
    <location>
        <begin position="137"/>
        <end position="158"/>
    </location>
</feature>
<feature type="transmembrane region" description="Helical" evidence="6">
    <location>
        <begin position="291"/>
        <end position="308"/>
    </location>
</feature>
<organism evidence="8 9">
    <name type="scientific">Ancylobacter tetraedralis</name>
    <dbReference type="NCBI Taxonomy" id="217068"/>
    <lineage>
        <taxon>Bacteria</taxon>
        <taxon>Pseudomonadati</taxon>
        <taxon>Pseudomonadota</taxon>
        <taxon>Alphaproteobacteria</taxon>
        <taxon>Hyphomicrobiales</taxon>
        <taxon>Xanthobacteraceae</taxon>
        <taxon>Ancylobacter</taxon>
    </lineage>
</organism>
<evidence type="ECO:0000259" key="7">
    <source>
        <dbReference type="Pfam" id="PF00892"/>
    </source>
</evidence>